<accession>A0AAV4NBP4</accession>
<sequence length="201" mass="22988">MNDHSKENNAADTDEQGIPCSDSDTMEFNQKKRIKEARSLLRTIQISTLNYLKPILKCREGKPDSAFCSLLNLISQDEQLKNLFTVEYSWIRRCETCTTPIVRNYKKTIITLSRVRSFFPCSPISLCICPVCKSPDQTVHLEYITLPQCFIFHFENGADTNSNVTAENAEDIPFIDISEEDSLKCETGVESEKVFFHISKE</sequence>
<dbReference type="PANTHER" id="PTHR15294">
    <property type="entry name" value="RETINOVIN-RELATED"/>
    <property type="match status" value="1"/>
</dbReference>
<dbReference type="GO" id="GO:0016926">
    <property type="term" value="P:protein desumoylation"/>
    <property type="evidence" value="ECO:0007669"/>
    <property type="project" value="TreeGrafter"/>
</dbReference>
<feature type="region of interest" description="Disordered" evidence="1">
    <location>
        <begin position="1"/>
        <end position="22"/>
    </location>
</feature>
<dbReference type="GO" id="GO:0032183">
    <property type="term" value="F:SUMO binding"/>
    <property type="evidence" value="ECO:0007669"/>
    <property type="project" value="InterPro"/>
</dbReference>
<dbReference type="InterPro" id="IPR033505">
    <property type="entry name" value="USPL1"/>
</dbReference>
<reference evidence="3 4" key="1">
    <citation type="submission" date="2021-06" db="EMBL/GenBank/DDBJ databases">
        <title>Caerostris extrusa draft genome.</title>
        <authorList>
            <person name="Kono N."/>
            <person name="Arakawa K."/>
        </authorList>
    </citation>
    <scope>NUCLEOTIDE SEQUENCE [LARGE SCALE GENOMIC DNA]</scope>
</reference>
<name>A0AAV4NBP4_CAEEX</name>
<protein>
    <submittedName>
        <fullName evidence="3">SUMO-specific isopeptidase USPL1</fullName>
    </submittedName>
</protein>
<feature type="domain" description="Ubiquitin-specific peptidase-like SUMO isopeptidase" evidence="2">
    <location>
        <begin position="19"/>
        <end position="161"/>
    </location>
</feature>
<dbReference type="InterPro" id="IPR028890">
    <property type="entry name" value="Peptidase_C98"/>
</dbReference>
<dbReference type="PANTHER" id="PTHR15294:SF3">
    <property type="entry name" value="SUMO-SPECIFIC ISOPEPTIDASE USPL1"/>
    <property type="match status" value="1"/>
</dbReference>
<proteinExistence type="predicted"/>
<evidence type="ECO:0000313" key="4">
    <source>
        <dbReference type="Proteomes" id="UP001054945"/>
    </source>
</evidence>
<dbReference type="Pfam" id="PF15499">
    <property type="entry name" value="Peptidase_C98"/>
    <property type="match status" value="1"/>
</dbReference>
<evidence type="ECO:0000256" key="1">
    <source>
        <dbReference type="SAM" id="MobiDB-lite"/>
    </source>
</evidence>
<dbReference type="GO" id="GO:0030576">
    <property type="term" value="P:Cajal body organization"/>
    <property type="evidence" value="ECO:0007669"/>
    <property type="project" value="InterPro"/>
</dbReference>
<organism evidence="3 4">
    <name type="scientific">Caerostris extrusa</name>
    <name type="common">Bark spider</name>
    <name type="synonym">Caerostris bankana</name>
    <dbReference type="NCBI Taxonomy" id="172846"/>
    <lineage>
        <taxon>Eukaryota</taxon>
        <taxon>Metazoa</taxon>
        <taxon>Ecdysozoa</taxon>
        <taxon>Arthropoda</taxon>
        <taxon>Chelicerata</taxon>
        <taxon>Arachnida</taxon>
        <taxon>Araneae</taxon>
        <taxon>Araneomorphae</taxon>
        <taxon>Entelegynae</taxon>
        <taxon>Araneoidea</taxon>
        <taxon>Araneidae</taxon>
        <taxon>Caerostris</taxon>
    </lineage>
</organism>
<keyword evidence="4" id="KW-1185">Reference proteome</keyword>
<dbReference type="EMBL" id="BPLR01003093">
    <property type="protein sequence ID" value="GIX81071.1"/>
    <property type="molecule type" value="Genomic_DNA"/>
</dbReference>
<dbReference type="AlphaFoldDB" id="A0AAV4NBP4"/>
<gene>
    <name evidence="3" type="primary">USPL1</name>
    <name evidence="3" type="ORF">CEXT_239751</name>
</gene>
<dbReference type="GO" id="GO:0015030">
    <property type="term" value="C:Cajal body"/>
    <property type="evidence" value="ECO:0007669"/>
    <property type="project" value="TreeGrafter"/>
</dbReference>
<evidence type="ECO:0000313" key="3">
    <source>
        <dbReference type="EMBL" id="GIX81071.1"/>
    </source>
</evidence>
<comment type="caution">
    <text evidence="3">The sequence shown here is derived from an EMBL/GenBank/DDBJ whole genome shotgun (WGS) entry which is preliminary data.</text>
</comment>
<evidence type="ECO:0000259" key="2">
    <source>
        <dbReference type="Pfam" id="PF15499"/>
    </source>
</evidence>
<dbReference type="Proteomes" id="UP001054945">
    <property type="component" value="Unassembled WGS sequence"/>
</dbReference>